<evidence type="ECO:0000313" key="3">
    <source>
        <dbReference type="EMBL" id="OHA67044.1"/>
    </source>
</evidence>
<dbReference type="InterPro" id="IPR051690">
    <property type="entry name" value="PseI-like"/>
</dbReference>
<reference evidence="3 4" key="1">
    <citation type="journal article" date="2016" name="Nat. Commun.">
        <title>Thousands of microbial genomes shed light on interconnected biogeochemical processes in an aquifer system.</title>
        <authorList>
            <person name="Anantharaman K."/>
            <person name="Brown C.T."/>
            <person name="Hug L.A."/>
            <person name="Sharon I."/>
            <person name="Castelle C.J."/>
            <person name="Probst A.J."/>
            <person name="Thomas B.C."/>
            <person name="Singh A."/>
            <person name="Wilkins M.J."/>
            <person name="Karaoz U."/>
            <person name="Brodie E.L."/>
            <person name="Williams K.H."/>
            <person name="Hubbard S.S."/>
            <person name="Banfield J.F."/>
        </authorList>
    </citation>
    <scope>NUCLEOTIDE SEQUENCE [LARGE SCALE GENOMIC DNA]</scope>
</reference>
<evidence type="ECO:0000259" key="1">
    <source>
        <dbReference type="Pfam" id="PF03102"/>
    </source>
</evidence>
<name>A0A1G2R2D8_9BACT</name>
<dbReference type="GO" id="GO:0047444">
    <property type="term" value="F:N-acylneuraminate-9-phosphate synthase activity"/>
    <property type="evidence" value="ECO:0007669"/>
    <property type="project" value="TreeGrafter"/>
</dbReference>
<dbReference type="AlphaFoldDB" id="A0A1G2R2D8"/>
<dbReference type="Pfam" id="PF08666">
    <property type="entry name" value="SAF"/>
    <property type="match status" value="1"/>
</dbReference>
<feature type="domain" description="PseI/NeuA/B-like" evidence="1">
    <location>
        <begin position="34"/>
        <end position="275"/>
    </location>
</feature>
<dbReference type="GO" id="GO:0016051">
    <property type="term" value="P:carbohydrate biosynthetic process"/>
    <property type="evidence" value="ECO:0007669"/>
    <property type="project" value="InterPro"/>
</dbReference>
<dbReference type="Gene3D" id="3.20.20.70">
    <property type="entry name" value="Aldolase class I"/>
    <property type="match status" value="1"/>
</dbReference>
<gene>
    <name evidence="3" type="ORF">A3C04_03900</name>
</gene>
<dbReference type="Gene3D" id="3.90.1210.10">
    <property type="entry name" value="Antifreeze-like/N-acetylneuraminic acid synthase C-terminal domain"/>
    <property type="match status" value="1"/>
</dbReference>
<proteinExistence type="predicted"/>
<evidence type="ECO:0000259" key="2">
    <source>
        <dbReference type="Pfam" id="PF08666"/>
    </source>
</evidence>
<dbReference type="InterPro" id="IPR036732">
    <property type="entry name" value="AFP_Neu5c_C_sf"/>
</dbReference>
<dbReference type="InterPro" id="IPR013974">
    <property type="entry name" value="SAF"/>
</dbReference>
<dbReference type="InterPro" id="IPR013132">
    <property type="entry name" value="PseI/NeuA/B-like_N"/>
</dbReference>
<dbReference type="EMBL" id="MHTV01000017">
    <property type="protein sequence ID" value="OHA67044.1"/>
    <property type="molecule type" value="Genomic_DNA"/>
</dbReference>
<dbReference type="Proteomes" id="UP000178092">
    <property type="component" value="Unassembled WGS sequence"/>
</dbReference>
<dbReference type="SUPFAM" id="SSF51269">
    <property type="entry name" value="AFP III-like domain"/>
    <property type="match status" value="1"/>
</dbReference>
<dbReference type="NCBIfam" id="TIGR03586">
    <property type="entry name" value="PseI"/>
    <property type="match status" value="1"/>
</dbReference>
<dbReference type="InterPro" id="IPR057736">
    <property type="entry name" value="SAF_PseI/NeuA/NeuB"/>
</dbReference>
<dbReference type="PANTHER" id="PTHR42966:SF2">
    <property type="entry name" value="PSEUDAMINIC ACID SYNTHASE"/>
    <property type="match status" value="1"/>
</dbReference>
<dbReference type="Pfam" id="PF03102">
    <property type="entry name" value="NeuB"/>
    <property type="match status" value="1"/>
</dbReference>
<dbReference type="PANTHER" id="PTHR42966">
    <property type="entry name" value="N-ACETYLNEURAMINATE SYNTHASE"/>
    <property type="match status" value="1"/>
</dbReference>
<organism evidence="3 4">
    <name type="scientific">Candidatus Wildermuthbacteria bacterium RIFCSPHIGHO2_02_FULL_45_25</name>
    <dbReference type="NCBI Taxonomy" id="1802450"/>
    <lineage>
        <taxon>Bacteria</taxon>
        <taxon>Candidatus Wildermuthiibacteriota</taxon>
    </lineage>
</organism>
<sequence length="375" mass="41032">MKIQNRIIGAGQPAFIIAELSGNHHQSYEEAVELVKAAKEAGADAVKLQTYTPDTITLNSAKKPFIVGGKDQPDSWKGNSLYELYQTAYTPWDWQPKLKKLADELGIILFSSPFDDTAVDFLEREVEVPAFKVASYEAVHIPLLKKIAKTGNPVIMSIGFASSEEVSLAVQTLRENGASEIAILHCVTGYADVPNVDAMNLATIADIRERYGVEAGFSDNNGGVEMPVAAVVEGGASLIEKHLILDRQSGGPDARFSVDPAQLKRIAQLIRRAEAGEREAVLHEIGVEQVERAMGKVHYGPASLQEEENKVFRPDTVWAKTDMKKGEKFVLGGNIRVARPTVYGSIRAKDFESLAGKRVARDIEFADPIMPEDVE</sequence>
<dbReference type="InterPro" id="IPR013785">
    <property type="entry name" value="Aldolase_TIM"/>
</dbReference>
<dbReference type="InterPro" id="IPR020030">
    <property type="entry name" value="Pseudaminic_synth_PseI"/>
</dbReference>
<feature type="domain" description="SAF" evidence="2">
    <location>
        <begin position="317"/>
        <end position="375"/>
    </location>
</feature>
<accession>A0A1G2R2D8</accession>
<evidence type="ECO:0000313" key="4">
    <source>
        <dbReference type="Proteomes" id="UP000178092"/>
    </source>
</evidence>
<comment type="caution">
    <text evidence="3">The sequence shown here is derived from an EMBL/GenBank/DDBJ whole genome shotgun (WGS) entry which is preliminary data.</text>
</comment>
<protein>
    <submittedName>
        <fullName evidence="3">Pseudaminic acid synthase</fullName>
    </submittedName>
</protein>
<dbReference type="CDD" id="cd11615">
    <property type="entry name" value="SAF_NeuB_like"/>
    <property type="match status" value="1"/>
</dbReference>
<dbReference type="SUPFAM" id="SSF51569">
    <property type="entry name" value="Aldolase"/>
    <property type="match status" value="1"/>
</dbReference>